<organism evidence="1 2">
    <name type="scientific">Staphylococcus haemolyticus (strain JCSC1435)</name>
    <dbReference type="NCBI Taxonomy" id="279808"/>
    <lineage>
        <taxon>Bacteria</taxon>
        <taxon>Bacillati</taxon>
        <taxon>Bacillota</taxon>
        <taxon>Bacilli</taxon>
        <taxon>Bacillales</taxon>
        <taxon>Staphylococcaceae</taxon>
        <taxon>Staphylococcus</taxon>
    </lineage>
</organism>
<accession>Q4LA89</accession>
<evidence type="ECO:0000313" key="2">
    <source>
        <dbReference type="Proteomes" id="UP000000543"/>
    </source>
</evidence>
<name>Q4LA89_STAHJ</name>
<dbReference type="AlphaFoldDB" id="Q4LA89"/>
<dbReference type="KEGG" id="sha:SH0127"/>
<dbReference type="HOGENOM" id="CLU_2847691_0_0_9"/>
<sequence>MNISLMLPLCSLYSSLLSSCFKLINFCFNLLYTLINVHYNIHFYSFLTFNKYYNYIISNCHHFDL</sequence>
<gene>
    <name evidence="1" type="ordered locus">SH0127</name>
</gene>
<reference evidence="1 2" key="1">
    <citation type="journal article" date="2005" name="J. Bacteriol.">
        <title>Whole-genome sequencing of Staphylococcus haemolyticus uncovers the extreme plasticity of its genome and the evolution of human-colonizing staphylococcal species.</title>
        <authorList>
            <person name="Takeuchi F."/>
            <person name="Watanabe S."/>
            <person name="Baba T."/>
            <person name="Yuzawa H."/>
            <person name="Ito T."/>
            <person name="Morimoto Y."/>
            <person name="Kuroda M."/>
            <person name="Cui L."/>
            <person name="Takahashi M."/>
            <person name="Ankai A."/>
            <person name="Baba S."/>
            <person name="Fukui S."/>
            <person name="Lee J.C."/>
            <person name="Hiramatsu K."/>
        </authorList>
    </citation>
    <scope>NUCLEOTIDE SEQUENCE [LARGE SCALE GENOMIC DNA]</scope>
    <source>
        <strain evidence="1 2">JCSC1435</strain>
    </source>
</reference>
<dbReference type="EMBL" id="AP006716">
    <property type="protein sequence ID" value="BAE03436.1"/>
    <property type="molecule type" value="Genomic_DNA"/>
</dbReference>
<dbReference type="Proteomes" id="UP000000543">
    <property type="component" value="Chromosome"/>
</dbReference>
<evidence type="ECO:0000313" key="1">
    <source>
        <dbReference type="EMBL" id="BAE03436.1"/>
    </source>
</evidence>
<protein>
    <submittedName>
        <fullName evidence="1">Uncharacterized protein</fullName>
    </submittedName>
</protein>
<proteinExistence type="predicted"/>